<proteinExistence type="inferred from homology"/>
<feature type="compositionally biased region" description="Basic residues" evidence="4">
    <location>
        <begin position="200"/>
        <end position="211"/>
    </location>
</feature>
<evidence type="ECO:0000256" key="3">
    <source>
        <dbReference type="ARBA" id="ARBA00023054"/>
    </source>
</evidence>
<feature type="compositionally biased region" description="Basic and acidic residues" evidence="4">
    <location>
        <begin position="164"/>
        <end position="199"/>
    </location>
</feature>
<evidence type="ECO:0000259" key="5">
    <source>
        <dbReference type="Pfam" id="PF26091"/>
    </source>
</evidence>
<dbReference type="Pfam" id="PF26091">
    <property type="entry name" value="PWI_CCDC43"/>
    <property type="match status" value="1"/>
</dbReference>
<reference evidence="6" key="1">
    <citation type="submission" date="2015-11" db="EMBL/GenBank/DDBJ databases">
        <title>De novo transcriptome assembly of four potential Pierce s Disease insect vectors from Arizona vineyards.</title>
        <authorList>
            <person name="Tassone E.E."/>
        </authorList>
    </citation>
    <scope>NUCLEOTIDE SEQUENCE</scope>
</reference>
<evidence type="ECO:0000256" key="4">
    <source>
        <dbReference type="SAM" id="MobiDB-lite"/>
    </source>
</evidence>
<sequence length="211" mass="24052">MAALEDDFESWLSLKLKELNTDESVFGSYITGILEGEESIEEKTEALEGILTEITESDIPLHCREILDHWKSSQSNIASNAVSTPAVLDNVEEKLAKLLESNIRPTIVQRNYTEEERKIREAILAQYSQTSDQDSGEEDDVGGGGTDGKENGLFKNTNASAVHQAEREKREKAKIDSQKKKEKDKEDREKQKQQQQEKKEKRKTQKGERRR</sequence>
<gene>
    <name evidence="6" type="ORF">g.8524</name>
</gene>
<organism evidence="6">
    <name type="scientific">Graphocephala atropunctata</name>
    <dbReference type="NCBI Taxonomy" id="36148"/>
    <lineage>
        <taxon>Eukaryota</taxon>
        <taxon>Metazoa</taxon>
        <taxon>Ecdysozoa</taxon>
        <taxon>Arthropoda</taxon>
        <taxon>Hexapoda</taxon>
        <taxon>Insecta</taxon>
        <taxon>Pterygota</taxon>
        <taxon>Neoptera</taxon>
        <taxon>Paraneoptera</taxon>
        <taxon>Hemiptera</taxon>
        <taxon>Auchenorrhyncha</taxon>
        <taxon>Membracoidea</taxon>
        <taxon>Cicadellidae</taxon>
        <taxon>Cicadellinae</taxon>
        <taxon>Cicadellini</taxon>
        <taxon>Graphocephala</taxon>
    </lineage>
</organism>
<keyword evidence="3" id="KW-0175">Coiled coil</keyword>
<evidence type="ECO:0000313" key="6">
    <source>
        <dbReference type="EMBL" id="JAT38827.1"/>
    </source>
</evidence>
<feature type="domain" description="CCDC43 PWI-like" evidence="5">
    <location>
        <begin position="4"/>
        <end position="75"/>
    </location>
</feature>
<accession>A0A1B6MSA8</accession>
<comment type="similarity">
    <text evidence="1">Belongs to the CCDC43 family.</text>
</comment>
<protein>
    <recommendedName>
        <fullName evidence="2">Coiled-coil domain-containing protein 43</fullName>
    </recommendedName>
</protein>
<dbReference type="PANTHER" id="PTHR31684:SF2">
    <property type="entry name" value="COILED-COIL DOMAIN-CONTAINING PROTEIN 43"/>
    <property type="match status" value="1"/>
</dbReference>
<name>A0A1B6MSA8_9HEMI</name>
<dbReference type="EMBL" id="GEBQ01001150">
    <property type="protein sequence ID" value="JAT38827.1"/>
    <property type="molecule type" value="Transcribed_RNA"/>
</dbReference>
<dbReference type="AlphaFoldDB" id="A0A1B6MSA8"/>
<dbReference type="InterPro" id="IPR037666">
    <property type="entry name" value="CCDC43"/>
</dbReference>
<evidence type="ECO:0000256" key="2">
    <source>
        <dbReference type="ARBA" id="ARBA00016648"/>
    </source>
</evidence>
<evidence type="ECO:0000256" key="1">
    <source>
        <dbReference type="ARBA" id="ARBA00005305"/>
    </source>
</evidence>
<dbReference type="PANTHER" id="PTHR31684">
    <property type="entry name" value="COILED-COIL DOMAIN-CONTAINING PROTEIN 43"/>
    <property type="match status" value="1"/>
</dbReference>
<feature type="region of interest" description="Disordered" evidence="4">
    <location>
        <begin position="126"/>
        <end position="211"/>
    </location>
</feature>
<dbReference type="InterPro" id="IPR058771">
    <property type="entry name" value="PWI_CCDC43"/>
</dbReference>